<evidence type="ECO:0000313" key="1">
    <source>
        <dbReference type="EMBL" id="MEM5501434.1"/>
    </source>
</evidence>
<keyword evidence="2" id="KW-1185">Reference proteome</keyword>
<protein>
    <recommendedName>
        <fullName evidence="3">Transposase</fullName>
    </recommendedName>
</protein>
<dbReference type="RefSeq" id="WP_342847937.1">
    <property type="nucleotide sequence ID" value="NZ_JBBMQO010000003.1"/>
</dbReference>
<dbReference type="Proteomes" id="UP001477870">
    <property type="component" value="Unassembled WGS sequence"/>
</dbReference>
<proteinExistence type="predicted"/>
<evidence type="ECO:0000313" key="2">
    <source>
        <dbReference type="Proteomes" id="UP001477870"/>
    </source>
</evidence>
<reference evidence="1 2" key="1">
    <citation type="submission" date="2024-03" db="EMBL/GenBank/DDBJ databases">
        <title>Community enrichment and isolation of bacterial strains for fucoidan degradation.</title>
        <authorList>
            <person name="Sichert A."/>
        </authorList>
    </citation>
    <scope>NUCLEOTIDE SEQUENCE [LARGE SCALE GENOMIC DNA]</scope>
    <source>
        <strain evidence="1 2">AS62</strain>
    </source>
</reference>
<evidence type="ECO:0008006" key="3">
    <source>
        <dbReference type="Google" id="ProtNLM"/>
    </source>
</evidence>
<dbReference type="EMBL" id="JBBMQO010000003">
    <property type="protein sequence ID" value="MEM5501434.1"/>
    <property type="molecule type" value="Genomic_DNA"/>
</dbReference>
<sequence>MNRTAKNIAIEKNRTALLRLVRCWLMITAMLSANRVLPRRIGQWVSRIIFKVEKAAYYLQIASGFMQATGSLPVEQHGQITIKAVINRLRSVKRLLIRLKPSAGHWLRLCPNFTPNNYPQTSVFYSGGGLRKFAAFNGRAPPCLDAAHYTF</sequence>
<organism evidence="1 2">
    <name type="scientific">Ahrensia kielensis</name>
    <dbReference type="NCBI Taxonomy" id="76980"/>
    <lineage>
        <taxon>Bacteria</taxon>
        <taxon>Pseudomonadati</taxon>
        <taxon>Pseudomonadota</taxon>
        <taxon>Alphaproteobacteria</taxon>
        <taxon>Hyphomicrobiales</taxon>
        <taxon>Ahrensiaceae</taxon>
        <taxon>Ahrensia</taxon>
    </lineage>
</organism>
<gene>
    <name evidence="1" type="ORF">WNY59_07510</name>
</gene>
<accession>A0ABU9T6P1</accession>
<comment type="caution">
    <text evidence="1">The sequence shown here is derived from an EMBL/GenBank/DDBJ whole genome shotgun (WGS) entry which is preliminary data.</text>
</comment>
<name>A0ABU9T6P1_9HYPH</name>